<proteinExistence type="inferred from homology"/>
<dbReference type="PROSITE" id="PS51318">
    <property type="entry name" value="TAT"/>
    <property type="match status" value="1"/>
</dbReference>
<dbReference type="AlphaFoldDB" id="A0A1M5JJ14"/>
<dbReference type="Gene3D" id="3.40.190.10">
    <property type="entry name" value="Periplasmic binding protein-like II"/>
    <property type="match status" value="1"/>
</dbReference>
<dbReference type="InterPro" id="IPR006311">
    <property type="entry name" value="TAT_signal"/>
</dbReference>
<comment type="similarity">
    <text evidence="1">Belongs to the UPF0065 (bug) family.</text>
</comment>
<dbReference type="Gene3D" id="3.40.190.150">
    <property type="entry name" value="Bordetella uptake gene, domain 1"/>
    <property type="match status" value="1"/>
</dbReference>
<evidence type="ECO:0000313" key="3">
    <source>
        <dbReference type="Proteomes" id="UP000189796"/>
    </source>
</evidence>
<evidence type="ECO:0000256" key="1">
    <source>
        <dbReference type="ARBA" id="ARBA00006987"/>
    </source>
</evidence>
<dbReference type="Proteomes" id="UP000189796">
    <property type="component" value="Chromosome I"/>
</dbReference>
<dbReference type="Pfam" id="PF03401">
    <property type="entry name" value="TctC"/>
    <property type="match status" value="1"/>
</dbReference>
<dbReference type="InterPro" id="IPR005064">
    <property type="entry name" value="BUG"/>
</dbReference>
<dbReference type="PANTHER" id="PTHR42928:SF5">
    <property type="entry name" value="BLR1237 PROTEIN"/>
    <property type="match status" value="1"/>
</dbReference>
<dbReference type="PANTHER" id="PTHR42928">
    <property type="entry name" value="TRICARBOXYLATE-BINDING PROTEIN"/>
    <property type="match status" value="1"/>
</dbReference>
<dbReference type="InterPro" id="IPR042100">
    <property type="entry name" value="Bug_dom1"/>
</dbReference>
<protein>
    <submittedName>
        <fullName evidence="2">Tripartite-type tricarboxylate transporter, receptor component TctC</fullName>
    </submittedName>
</protein>
<organism evidence="2 3">
    <name type="scientific">Bradyrhizobium erythrophlei</name>
    <dbReference type="NCBI Taxonomy" id="1437360"/>
    <lineage>
        <taxon>Bacteria</taxon>
        <taxon>Pseudomonadati</taxon>
        <taxon>Pseudomonadota</taxon>
        <taxon>Alphaproteobacteria</taxon>
        <taxon>Hyphomicrobiales</taxon>
        <taxon>Nitrobacteraceae</taxon>
        <taxon>Bradyrhizobium</taxon>
    </lineage>
</organism>
<dbReference type="SUPFAM" id="SSF53850">
    <property type="entry name" value="Periplasmic binding protein-like II"/>
    <property type="match status" value="1"/>
</dbReference>
<keyword evidence="2" id="KW-0675">Receptor</keyword>
<dbReference type="CDD" id="cd13578">
    <property type="entry name" value="PBP2_Bug27"/>
    <property type="match status" value="1"/>
</dbReference>
<reference evidence="2 3" key="1">
    <citation type="submission" date="2016-11" db="EMBL/GenBank/DDBJ databases">
        <authorList>
            <person name="Jaros S."/>
            <person name="Januszkiewicz K."/>
            <person name="Wedrychowicz H."/>
        </authorList>
    </citation>
    <scope>NUCLEOTIDE SEQUENCE [LARGE SCALE GENOMIC DNA]</scope>
    <source>
        <strain evidence="2 3">GAS138</strain>
    </source>
</reference>
<dbReference type="PIRSF" id="PIRSF017082">
    <property type="entry name" value="YflP"/>
    <property type="match status" value="1"/>
</dbReference>
<accession>A0A1M5JJ14</accession>
<name>A0A1M5JJ14_9BRAD</name>
<evidence type="ECO:0000313" key="2">
    <source>
        <dbReference type="EMBL" id="SHG40270.1"/>
    </source>
</evidence>
<sequence>MLWRHQGALAVKLIRRHFLELAGISVTALALPRRAAAAGYPERPVHIIAGFSAGGGVDISARLIGQWLGARLGQSFIVENRPGAGGNIGTEAVVHASPDGYMLLLSTVPNAVNATLYDNLKFNFIRDIAPVAGIIRVPMVILLHPSVPARTVPELIAYAKASPAKVNMASAGFGSAPHMAGELFNVMAGVSMAHVPYRGQAPALTDLIGGQVQLLFATTPGTSDYIATGKLRALAVTTASRIAMYPELPTIADSVPGYEASQWYGLSAPNNTPADVVATLNREINAAFADPGMKQRFADIGGEPLAGSPDAFGRLIAEETEKWARVVKSTGMKPE</sequence>
<dbReference type="OrthoDB" id="7253390at2"/>
<gene>
    <name evidence="2" type="ORF">SAMN05443248_1426</name>
</gene>
<dbReference type="EMBL" id="LT670817">
    <property type="protein sequence ID" value="SHG40270.1"/>
    <property type="molecule type" value="Genomic_DNA"/>
</dbReference>